<evidence type="ECO:0000313" key="5">
    <source>
        <dbReference type="Proteomes" id="UP000182690"/>
    </source>
</evidence>
<feature type="transmembrane region" description="Helical" evidence="2">
    <location>
        <begin position="42"/>
        <end position="61"/>
    </location>
</feature>
<feature type="domain" description="Transglutaminase-like" evidence="3">
    <location>
        <begin position="483"/>
        <end position="552"/>
    </location>
</feature>
<feature type="transmembrane region" description="Helical" evidence="2">
    <location>
        <begin position="197"/>
        <end position="216"/>
    </location>
</feature>
<feature type="region of interest" description="Disordered" evidence="1">
    <location>
        <begin position="285"/>
        <end position="318"/>
    </location>
</feature>
<dbReference type="PANTHER" id="PTHR42736:SF1">
    <property type="entry name" value="PROTEIN-GLUTAMINE GAMMA-GLUTAMYLTRANSFERASE"/>
    <property type="match status" value="1"/>
</dbReference>
<feature type="compositionally biased region" description="Gly residues" evidence="1">
    <location>
        <begin position="779"/>
        <end position="795"/>
    </location>
</feature>
<feature type="compositionally biased region" description="Basic residues" evidence="1">
    <location>
        <begin position="761"/>
        <end position="778"/>
    </location>
</feature>
<dbReference type="Proteomes" id="UP000182690">
    <property type="component" value="Unassembled WGS sequence"/>
</dbReference>
<dbReference type="EMBL" id="FNKB01000001">
    <property type="protein sequence ID" value="SDQ24653.1"/>
    <property type="molecule type" value="Genomic_DNA"/>
</dbReference>
<feature type="transmembrane region" description="Helical" evidence="2">
    <location>
        <begin position="73"/>
        <end position="90"/>
    </location>
</feature>
<dbReference type="InterPro" id="IPR038765">
    <property type="entry name" value="Papain-like_cys_pep_sf"/>
</dbReference>
<feature type="transmembrane region" description="Helical" evidence="2">
    <location>
        <begin position="618"/>
        <end position="640"/>
    </location>
</feature>
<dbReference type="Pfam" id="PF01841">
    <property type="entry name" value="Transglut_core"/>
    <property type="match status" value="1"/>
</dbReference>
<dbReference type="InterPro" id="IPR052901">
    <property type="entry name" value="Bact_TGase-like"/>
</dbReference>
<evidence type="ECO:0000259" key="3">
    <source>
        <dbReference type="SMART" id="SM00460"/>
    </source>
</evidence>
<feature type="compositionally biased region" description="Low complexity" evidence="1">
    <location>
        <begin position="299"/>
        <end position="318"/>
    </location>
</feature>
<feature type="transmembrane region" description="Helical" evidence="2">
    <location>
        <begin position="12"/>
        <end position="30"/>
    </location>
</feature>
<dbReference type="Gene3D" id="3.10.620.30">
    <property type="match status" value="1"/>
</dbReference>
<sequence length="795" mass="82234">MTAAPDATERLPAARLCAAGGLLLLLWVIALGSLTRVFAWGAWWPSAVALVGVTIATACALRARSPRRGLRAGLGGFTAGLGAWALLLLLNGRAGDWWSDPAGVFEQAQLRIIGGSAPLTVAGPLSDLLLAVVLLVAAATSLLLVAADLPLFAGGLVALVLLVPAAVTGVSAGAPAWLGALLALALLAWAGSRTPRWYGALAGAVAAALAAGAMAVTPATQDRIWNDSLFPSPVSRTVPDVTLALAEDLRERSSAPAFSFTSSAPGPLRFTLATLADFEGGQWQPQQELAADGSDVTRARSAASLPPSASEAAPPAPARTVTVTVDGLLSSWLPLPQSTTHVLPTGADEPFQAERWIWSAEANTAQTERDITRRGYQYTAEAAPLDAGQLPADGLASLPQRATELIADPDPESPLAAYLALPEGLPESISSAAVEAAEGRTSRIAVGRALQEWFRSGAFDYDEAAPYQPGADPDDPYAVMTEFLDTRRGFCVHYAATFAVMARDLGVPTRVAVGYATRAERDERTVVLGRELHAWPEIYVDDVGWVAFEPTPGGAGLEADGDRPPRAETSETPEAAEAPESEPADPTRPSETPVDDPATGPAAGADAATADDTAPSGAALTVSALALVALLLLTASAPAARRLLRRRRRLRAVVQGSAPAAAAWSELRDTATDLGIDARAGVSSAPRAQTAEALLEHWRGTGALPEAAAADARALAEAMTAERYGSSRAALEAGADRARRSDLARLLADCTAALQQAAGPARRRRARWWPRSAMRRRGGGGGGSRGGRGESGGGA</sequence>
<protein>
    <submittedName>
        <fullName evidence="4">Transglutaminase-like superfamily protein</fullName>
    </submittedName>
</protein>
<accession>A0A1H0ZB39</accession>
<keyword evidence="2" id="KW-0812">Transmembrane</keyword>
<gene>
    <name evidence="4" type="ORF">SAMN04488565_1601</name>
</gene>
<proteinExistence type="predicted"/>
<dbReference type="RefSeq" id="WP_074690108.1">
    <property type="nucleotide sequence ID" value="NZ_FNKB01000001.1"/>
</dbReference>
<evidence type="ECO:0000256" key="2">
    <source>
        <dbReference type="SAM" id="Phobius"/>
    </source>
</evidence>
<dbReference type="AlphaFoldDB" id="A0A1H0ZB39"/>
<keyword evidence="2" id="KW-0472">Membrane</keyword>
<feature type="region of interest" description="Disordered" evidence="1">
    <location>
        <begin position="551"/>
        <end position="613"/>
    </location>
</feature>
<dbReference type="PANTHER" id="PTHR42736">
    <property type="entry name" value="PROTEIN-GLUTAMINE GAMMA-GLUTAMYLTRANSFERASE"/>
    <property type="match status" value="1"/>
</dbReference>
<name>A0A1H0ZB39_9MICO</name>
<evidence type="ECO:0000313" key="4">
    <source>
        <dbReference type="EMBL" id="SDQ24653.1"/>
    </source>
</evidence>
<feature type="transmembrane region" description="Helical" evidence="2">
    <location>
        <begin position="174"/>
        <end position="190"/>
    </location>
</feature>
<dbReference type="Pfam" id="PF11992">
    <property type="entry name" value="TgpA_N"/>
    <property type="match status" value="1"/>
</dbReference>
<evidence type="ECO:0000256" key="1">
    <source>
        <dbReference type="SAM" id="MobiDB-lite"/>
    </source>
</evidence>
<organism evidence="4 5">
    <name type="scientific">Leucobacter chromiiresistens</name>
    <dbReference type="NCBI Taxonomy" id="1079994"/>
    <lineage>
        <taxon>Bacteria</taxon>
        <taxon>Bacillati</taxon>
        <taxon>Actinomycetota</taxon>
        <taxon>Actinomycetes</taxon>
        <taxon>Micrococcales</taxon>
        <taxon>Microbacteriaceae</taxon>
        <taxon>Leucobacter</taxon>
    </lineage>
</organism>
<feature type="transmembrane region" description="Helical" evidence="2">
    <location>
        <begin position="151"/>
        <end position="168"/>
    </location>
</feature>
<dbReference type="InterPro" id="IPR021878">
    <property type="entry name" value="TgpA_N"/>
</dbReference>
<reference evidence="4 5" key="1">
    <citation type="submission" date="2016-10" db="EMBL/GenBank/DDBJ databases">
        <authorList>
            <person name="de Groot N.N."/>
        </authorList>
    </citation>
    <scope>NUCLEOTIDE SEQUENCE [LARGE SCALE GENOMIC DNA]</scope>
    <source>
        <strain evidence="4 5">DSM 22788</strain>
    </source>
</reference>
<dbReference type="eggNOG" id="COG1305">
    <property type="taxonomic scope" value="Bacteria"/>
</dbReference>
<dbReference type="STRING" id="1079994.SAMN04488565_1601"/>
<feature type="region of interest" description="Disordered" evidence="1">
    <location>
        <begin position="759"/>
        <end position="795"/>
    </location>
</feature>
<dbReference type="OrthoDB" id="9804023at2"/>
<dbReference type="SUPFAM" id="SSF54001">
    <property type="entry name" value="Cysteine proteinases"/>
    <property type="match status" value="1"/>
</dbReference>
<keyword evidence="2" id="KW-1133">Transmembrane helix</keyword>
<feature type="compositionally biased region" description="Low complexity" evidence="1">
    <location>
        <begin position="595"/>
        <end position="613"/>
    </location>
</feature>
<dbReference type="InterPro" id="IPR002931">
    <property type="entry name" value="Transglutaminase-like"/>
</dbReference>
<feature type="compositionally biased region" description="Basic and acidic residues" evidence="1">
    <location>
        <begin position="560"/>
        <end position="569"/>
    </location>
</feature>
<dbReference type="SMART" id="SM00460">
    <property type="entry name" value="TGc"/>
    <property type="match status" value="1"/>
</dbReference>